<gene>
    <name evidence="2" type="ORF">BJN34_08765</name>
</gene>
<dbReference type="PANTHER" id="PTHR34211:SF3">
    <property type="entry name" value="CALCINEURIN-LIKE METALLO-PHOSPHOESTERASE SUPERFAMILY PROTEIN"/>
    <property type="match status" value="1"/>
</dbReference>
<dbReference type="Proteomes" id="UP000189627">
    <property type="component" value="Chromosome 1"/>
</dbReference>
<dbReference type="EMBL" id="CP017757">
    <property type="protein sequence ID" value="AQV93983.1"/>
    <property type="molecule type" value="Genomic_DNA"/>
</dbReference>
<feature type="transmembrane region" description="Helical" evidence="1">
    <location>
        <begin position="464"/>
        <end position="483"/>
    </location>
</feature>
<dbReference type="KEGG" id="cuh:BJN34_08765"/>
<accession>A0A1U9UMX2</accession>
<dbReference type="AlphaFoldDB" id="A0A1U9UMX2"/>
<feature type="transmembrane region" description="Helical" evidence="1">
    <location>
        <begin position="529"/>
        <end position="558"/>
    </location>
</feature>
<proteinExistence type="predicted"/>
<name>A0A1U9UMX2_CUPNE</name>
<protein>
    <submittedName>
        <fullName evidence="2">Preprotein translocase subunit YajC</fullName>
    </submittedName>
</protein>
<reference evidence="3" key="1">
    <citation type="submission" date="2017-02" db="EMBL/GenBank/DDBJ databases">
        <title>Complete genome sequence of Cupriavidus necator strain NH9, a 3-chlorobenzoate degrader.</title>
        <authorList>
            <person name="Moriuchi R."/>
            <person name="Dohra H."/>
            <person name="Ogawa N."/>
        </authorList>
    </citation>
    <scope>NUCLEOTIDE SEQUENCE [LARGE SCALE GENOMIC DNA]</scope>
    <source>
        <strain evidence="3">NH9</strain>
    </source>
</reference>
<feature type="transmembrane region" description="Helical" evidence="1">
    <location>
        <begin position="495"/>
        <end position="517"/>
    </location>
</feature>
<keyword evidence="1" id="KW-1133">Transmembrane helix</keyword>
<evidence type="ECO:0000256" key="1">
    <source>
        <dbReference type="SAM" id="Phobius"/>
    </source>
</evidence>
<dbReference type="SUPFAM" id="SSF56300">
    <property type="entry name" value="Metallo-dependent phosphatases"/>
    <property type="match status" value="1"/>
</dbReference>
<organism evidence="2 3">
    <name type="scientific">Cupriavidus necator</name>
    <name type="common">Alcaligenes eutrophus</name>
    <name type="synonym">Ralstonia eutropha</name>
    <dbReference type="NCBI Taxonomy" id="106590"/>
    <lineage>
        <taxon>Bacteria</taxon>
        <taxon>Pseudomonadati</taxon>
        <taxon>Pseudomonadota</taxon>
        <taxon>Betaproteobacteria</taxon>
        <taxon>Burkholderiales</taxon>
        <taxon>Burkholderiaceae</taxon>
        <taxon>Cupriavidus</taxon>
    </lineage>
</organism>
<dbReference type="InterPro" id="IPR029052">
    <property type="entry name" value="Metallo-depent_PP-like"/>
</dbReference>
<dbReference type="OrthoDB" id="500534at2"/>
<feature type="transmembrane region" description="Helical" evidence="1">
    <location>
        <begin position="404"/>
        <end position="422"/>
    </location>
</feature>
<dbReference type="PANTHER" id="PTHR34211">
    <property type="entry name" value="CALCINEURIN-LIKE METALLO-PHOSPHOESTERASE SUPERFAMILY PROTEIN"/>
    <property type="match status" value="1"/>
</dbReference>
<keyword evidence="1" id="KW-0472">Membrane</keyword>
<evidence type="ECO:0000313" key="2">
    <source>
        <dbReference type="EMBL" id="AQV93983.1"/>
    </source>
</evidence>
<sequence>MKHSGPAPGPLYPGRSPPATDAAGNAVIPSVSAATGRVELYTQSSMVNWLSPLQLPFTAMRVAVAMAIGAFADQRMVQAALTALDPNPQIPVPADEHGGVWVDYLADTGDGWDSTYSMALCVSHAVTLREQGVTLPRAKVLLLGGDQVYPTPAHDGYRTRFVDPFRAAFPAPVEAARPAYSDQPIALPDAPWMVATPGNHDWYDGLRGFARLFCCGKPVGGWETHQRTGYYALQLPGGWWIWGLDLQLESEIDRPQREYFQKMVTALQPGDRVVLCAPEPSWVDEMERVRRGEQRALPSIETKTPRFRSLSEIEGMLGNRLALVLAGDSHHYAHYVPQAGTAGPHRITCGGGGAFLHGTHLLPDPPRPIVVGPAKQSYELKSAYPERAISRQLRNRAWQLPGRNLSFCALLAILYLLFDWIIQSASLVSVPGRDQHSFVGRLADLEVTFGNIGEVFHQLFRVMAHSPASVVFAAAIVISCGALSTRDVRRGVPLASLVGAVHGLLHLALAVALLWLITRFNLHAFGADIAPHMLLFLVQAMLLGGALGGLLFGVWMVLGNALWRLHTEEVFSSQRIADYKCFLRMRFEGGQLTIYPLKLEKVCRSWKLGEGVKRLARVRSTWRVRARPGATGPRFVPADGQVSPPEAVQMIEKQAIIIQRQGAS</sequence>
<feature type="transmembrane region" description="Helical" evidence="1">
    <location>
        <begin position="53"/>
        <end position="72"/>
    </location>
</feature>
<keyword evidence="1" id="KW-0812">Transmembrane</keyword>
<evidence type="ECO:0000313" key="3">
    <source>
        <dbReference type="Proteomes" id="UP000189627"/>
    </source>
</evidence>